<gene>
    <name evidence="1" type="ORF">UFOVP868_69</name>
</gene>
<organism evidence="1">
    <name type="scientific">uncultured Caudovirales phage</name>
    <dbReference type="NCBI Taxonomy" id="2100421"/>
    <lineage>
        <taxon>Viruses</taxon>
        <taxon>Duplodnaviria</taxon>
        <taxon>Heunggongvirae</taxon>
        <taxon>Uroviricota</taxon>
        <taxon>Caudoviricetes</taxon>
        <taxon>Peduoviridae</taxon>
        <taxon>Maltschvirus</taxon>
        <taxon>Maltschvirus maltsch</taxon>
    </lineage>
</organism>
<proteinExistence type="predicted"/>
<evidence type="ECO:0000313" key="1">
    <source>
        <dbReference type="EMBL" id="CAB4167939.1"/>
    </source>
</evidence>
<reference evidence="1" key="1">
    <citation type="submission" date="2020-04" db="EMBL/GenBank/DDBJ databases">
        <authorList>
            <person name="Chiriac C."/>
            <person name="Salcher M."/>
            <person name="Ghai R."/>
            <person name="Kavagutti S V."/>
        </authorList>
    </citation>
    <scope>NUCLEOTIDE SEQUENCE</scope>
</reference>
<name>A0A6J5P7V8_9CAUD</name>
<dbReference type="EMBL" id="LR796817">
    <property type="protein sequence ID" value="CAB4167939.1"/>
    <property type="molecule type" value="Genomic_DNA"/>
</dbReference>
<accession>A0A6J5P7V8</accession>
<sequence length="209" mass="22790">MTCERSPPPMPDRVQANQTLGVGAVLGPRHVGSDLAMSNTDTSELLRLCKIIDTEPKSYRMFQPLADYAKSRLQAEATTDAEVAAIEKRHADCEAFYSNHGPFRPTWQFDRATLLAKLRARTQAEAPTTAAQASVLTEDERHTMAAAGLYAARMTGVIDAPTHINALCDIIYRLTSTVGAPAPAPKHALRCGYWLDLNCSCGFEARQGL</sequence>
<protein>
    <submittedName>
        <fullName evidence="1">Uncharacterized protein</fullName>
    </submittedName>
</protein>